<name>A0ACC1HEV6_9FUNG</name>
<organism evidence="1 2">
    <name type="scientific">Spiromyces aspiralis</name>
    <dbReference type="NCBI Taxonomy" id="68401"/>
    <lineage>
        <taxon>Eukaryota</taxon>
        <taxon>Fungi</taxon>
        <taxon>Fungi incertae sedis</taxon>
        <taxon>Zoopagomycota</taxon>
        <taxon>Kickxellomycotina</taxon>
        <taxon>Kickxellomycetes</taxon>
        <taxon>Kickxellales</taxon>
        <taxon>Kickxellaceae</taxon>
        <taxon>Spiromyces</taxon>
    </lineage>
</organism>
<evidence type="ECO:0000313" key="2">
    <source>
        <dbReference type="Proteomes" id="UP001145114"/>
    </source>
</evidence>
<accession>A0ACC1HEV6</accession>
<gene>
    <name evidence="1" type="primary">RLR1_1</name>
    <name evidence="1" type="ORF">EV182_001961</name>
</gene>
<sequence length="1356" mass="153466">MVAALLITHHLITLTDLYPYLSPDDAEMASEYEAWKAKLEDQAAGSSGTNLLAMMGSLEDLGVDEDALDSLDLDALISNATLSKSANSDSKSAVNQKALLCSHLFSLGNIPLALWFVRRFPFIPAINTNVADHLNHLLDIIVDPYYQHIRWHPFFVAGPEREQPRYRDYALTPSVGVLKQARHAGRDRRYLALTRAYPAYSFASNNSKFFYAEYAEDPAPPTPALEPSPTGFTALLPRIKPWLDVLGPRLARDPRLLTKLIRIGKACLNGCREGVRAAEDSRSPKTASQPLPTEGQNGGEGRMEIEAPEQPEVEGKLAAARTEEERVTQTWITALEKWIIPAYTQVSSSPGMASELWALLSKLPYQTRYGIYSRWRTHIYKSSVELKAAEKTAQREVRTLMRMLSTETVRDVSRKLCRFCHSNPLPCLRIVLDQICSYDNLIVLAVDALRYLTKLDTDVLTYLILETLDDSPKAAQRLRLKEDGINAAHWLQSLATFIGTYFRKYPIPQLRYIIEFLARRMTASVNSLPSLQPSPAAPSRGTDRSGFLVYEMIIFGELIQKMAVIESTSRPSDSQIKAMQGGPLLRLESHEMAGSFSTQCQNNILVRLGNKPTVQLPTHNSIRRAIKQLAHELLQAPLSRPLFLGLSIQAHYLLLPLHPSEGSPVPREDHPRRVLTIFYDRMMEMAGQFTQFARAYFTQNELEALIPSLAQLRRDYGLEWAACWHWARLYFSGSLANAITEWAKHQKIERTKSQDGDADNGNGKMPAENGGPHEGTSIPEKTTGETDASTDKTEEQADEATPHVSEPVTNAGDSSDAANLIPDDSVSQPIKELNREVVEFVKQHLPESDTLACFSADFYTLFWTLSISDIRVPKERYQQEIARLKAFCHSVEAALAQSSSKDREAEREFYRVRNLIPSMEKELADHEQHVKDVRAWLASYKRSLFNKPDAIVFAKAFFKYCIFPRAKFSPLDAVYCASMIELLQHPLGADNFPTLFVYNLIFDHPMHELLGSMTDNEARCYAKFLNQCLTTLDRWRITRYLFELEGRKNGKSAGFMCVITPTKGSQRLQSPSGPETKRPPPTRILEHEELRRIVFKWHIRLGESFTMCLASDDTQKIRNALLSMHELAQVFPAVKTIGQDLLGKLSKLIEQYKDNKNYDDLVTLARSYYSAISKNQENWSTQYEFSGIEQQQQPPPPPPQPSKLESSSQKRRHEREQRDSGRLSSHRREAHGTADIRADHERPLSASSTRESRHSSRDGRDRPRRQDRVDSRERLSSSNHYRSTGGVDDARGSSARDRREAAGGHSSRAERQPSSRRGDEVPSELDRAPNPHRESRQEWSRRDDREPAQPPPPPQK</sequence>
<keyword evidence="2" id="KW-1185">Reference proteome</keyword>
<dbReference type="EMBL" id="JAMZIH010005497">
    <property type="protein sequence ID" value="KAJ1675089.1"/>
    <property type="molecule type" value="Genomic_DNA"/>
</dbReference>
<proteinExistence type="predicted"/>
<evidence type="ECO:0000313" key="1">
    <source>
        <dbReference type="EMBL" id="KAJ1675089.1"/>
    </source>
</evidence>
<protein>
    <submittedName>
        <fullName evidence="1">THO2 plays a role in transcriptional elongation</fullName>
    </submittedName>
</protein>
<comment type="caution">
    <text evidence="1">The sequence shown here is derived from an EMBL/GenBank/DDBJ whole genome shotgun (WGS) entry which is preliminary data.</text>
</comment>
<feature type="non-terminal residue" evidence="1">
    <location>
        <position position="1356"/>
    </location>
</feature>
<dbReference type="Proteomes" id="UP001145114">
    <property type="component" value="Unassembled WGS sequence"/>
</dbReference>
<reference evidence="1" key="1">
    <citation type="submission" date="2022-06" db="EMBL/GenBank/DDBJ databases">
        <title>Phylogenomic reconstructions and comparative analyses of Kickxellomycotina fungi.</title>
        <authorList>
            <person name="Reynolds N.K."/>
            <person name="Stajich J.E."/>
            <person name="Barry K."/>
            <person name="Grigoriev I.V."/>
            <person name="Crous P."/>
            <person name="Smith M.E."/>
        </authorList>
    </citation>
    <scope>NUCLEOTIDE SEQUENCE</scope>
    <source>
        <strain evidence="1">RSA 2271</strain>
    </source>
</reference>